<proteinExistence type="predicted"/>
<evidence type="ECO:0000313" key="1">
    <source>
        <dbReference type="EMBL" id="KUM46928.1"/>
    </source>
</evidence>
<name>A0A117NGK5_PICGL</name>
<accession>A0A117NGK5</accession>
<comment type="caution">
    <text evidence="1">The sequence shown here is derived from an EMBL/GenBank/DDBJ whole genome shotgun (WGS) entry which is preliminary data.</text>
</comment>
<dbReference type="AlphaFoldDB" id="A0A117NGK5"/>
<dbReference type="EMBL" id="LKAM01000009">
    <property type="protein sequence ID" value="KUM46928.1"/>
    <property type="molecule type" value="Genomic_DNA"/>
</dbReference>
<organism evidence="1">
    <name type="scientific">Picea glauca</name>
    <name type="common">White spruce</name>
    <name type="synonym">Pinus glauca</name>
    <dbReference type="NCBI Taxonomy" id="3330"/>
    <lineage>
        <taxon>Eukaryota</taxon>
        <taxon>Viridiplantae</taxon>
        <taxon>Streptophyta</taxon>
        <taxon>Embryophyta</taxon>
        <taxon>Tracheophyta</taxon>
        <taxon>Spermatophyta</taxon>
        <taxon>Pinopsida</taxon>
        <taxon>Pinidae</taxon>
        <taxon>Conifers I</taxon>
        <taxon>Pinales</taxon>
        <taxon>Pinaceae</taxon>
        <taxon>Picea</taxon>
    </lineage>
</organism>
<geneLocation type="mitochondrion" evidence="1"/>
<gene>
    <name evidence="1" type="ORF">ABT39_MTgene6383</name>
</gene>
<keyword evidence="1" id="KW-0496">Mitochondrion</keyword>
<sequence>MLIVLRRQTMMVQVLLLVKAAPSVLGGRRKSNSRLESA</sequence>
<reference evidence="1" key="1">
    <citation type="journal article" date="2015" name="Genome Biol. Evol.">
        <title>Organellar Genomes of White Spruce (Picea glauca): Assembly and Annotation.</title>
        <authorList>
            <person name="Jackman S.D."/>
            <person name="Warren R.L."/>
            <person name="Gibb E.A."/>
            <person name="Vandervalk B.P."/>
            <person name="Mohamadi H."/>
            <person name="Chu J."/>
            <person name="Raymond A."/>
            <person name="Pleasance S."/>
            <person name="Coope R."/>
            <person name="Wildung M.R."/>
            <person name="Ritland C.E."/>
            <person name="Bousquet J."/>
            <person name="Jones S.J."/>
            <person name="Bohlmann J."/>
            <person name="Birol I."/>
        </authorList>
    </citation>
    <scope>NUCLEOTIDE SEQUENCE [LARGE SCALE GENOMIC DNA]</scope>
    <source>
        <tissue evidence="1">Flushing bud</tissue>
    </source>
</reference>
<protein>
    <submittedName>
        <fullName evidence="1">Uncharacterized protein</fullName>
    </submittedName>
</protein>